<sequence length="663" mass="73846">MASSGADEAAIVAQLALADARANVAFAASLLTHCIKRRLDEHSDEPCELLDLDDAIAHLQRAWSTCFPDATAESIWIQEHIARARAYIRRSHAAAFERNAYDHVIESFGHLARFLDAPYIALALRDRVLAKPFVYKAVTKNSKKKSKVSWQQCKDDGNACYQRREFDAAMALYTTALWYSPKEPTLYSNRALCELQLKKFDLARQDAIDALALSPSGSVKLYRILSEALVGLHWYHDALVECEKGLALDPNDSVLLSRSKHCVHVQDEMEWQTQVAIAGVQSAQLELGRKFASGHRGYRRDAAKATLWLEKAGRPADEIRAMLAFGDKMLSYEAEHGGDHELSLEARTHRFCHVLLDSFKPSDSSQAHWPIVASHFKAAYDRGLPGAGAKYAQILRLGIGTPVNAAAAADAVLHNEPFDDEEPDEIVADDEVTPGTARVLGDDDGDDGDDDGDDGDDEANEFMDVAETYFRSAWDALDARDVTAAMADLREVLDMDDEPSVFVDFARLVLAWLERGTSVVPLSGPWHHLLDAELAHLRREGDDMYAHQLYAKAIEFYSRALNWTTLRNDVLRIAPLDADERGLLYWKRALAGFHLGLYGDVCADMEDAVDSSRNNIAFYRLWAKAALLDHDYDAVLDVCDDGLQLDPHDKDLLSLQDDAEAFL</sequence>
<evidence type="ECO:0000313" key="2">
    <source>
        <dbReference type="EMBL" id="EQC34770.1"/>
    </source>
</evidence>
<dbReference type="Proteomes" id="UP000030762">
    <property type="component" value="Unassembled WGS sequence"/>
</dbReference>
<dbReference type="STRING" id="1156394.T0QLS8"/>
<dbReference type="GeneID" id="19948305"/>
<dbReference type="PANTHER" id="PTHR46035:SF1">
    <property type="entry name" value="TETRATRICOPEPTIDE REPEAT PROTEIN 4"/>
    <property type="match status" value="1"/>
</dbReference>
<dbReference type="OrthoDB" id="71226at2759"/>
<evidence type="ECO:0000313" key="3">
    <source>
        <dbReference type="Proteomes" id="UP000030762"/>
    </source>
</evidence>
<dbReference type="EMBL" id="JH767153">
    <property type="protein sequence ID" value="EQC34770.1"/>
    <property type="molecule type" value="Genomic_DNA"/>
</dbReference>
<dbReference type="VEuPathDB" id="FungiDB:SDRG_07578"/>
<protein>
    <submittedName>
        <fullName evidence="2">Uncharacterized protein</fullName>
    </submittedName>
</protein>
<dbReference type="InterPro" id="IPR011990">
    <property type="entry name" value="TPR-like_helical_dom_sf"/>
</dbReference>
<dbReference type="PANTHER" id="PTHR46035">
    <property type="entry name" value="TETRATRICOPEPTIDE REPEAT PROTEIN 4"/>
    <property type="match status" value="1"/>
</dbReference>
<feature type="compositionally biased region" description="Acidic residues" evidence="1">
    <location>
        <begin position="442"/>
        <end position="459"/>
    </location>
</feature>
<dbReference type="RefSeq" id="XP_008611642.1">
    <property type="nucleotide sequence ID" value="XM_008613420.1"/>
</dbReference>
<dbReference type="AlphaFoldDB" id="T0QLS8"/>
<dbReference type="Gene3D" id="1.25.40.10">
    <property type="entry name" value="Tetratricopeptide repeat domain"/>
    <property type="match status" value="3"/>
</dbReference>
<evidence type="ECO:0000256" key="1">
    <source>
        <dbReference type="SAM" id="MobiDB-lite"/>
    </source>
</evidence>
<name>T0QLS8_SAPDV</name>
<dbReference type="eggNOG" id="KOG1124">
    <property type="taxonomic scope" value="Eukaryota"/>
</dbReference>
<dbReference type="InParanoid" id="T0QLS8"/>
<reference evidence="2 3" key="1">
    <citation type="submission" date="2012-04" db="EMBL/GenBank/DDBJ databases">
        <title>The Genome Sequence of Saprolegnia declina VS20.</title>
        <authorList>
            <consortium name="The Broad Institute Genome Sequencing Platform"/>
            <person name="Russ C."/>
            <person name="Nusbaum C."/>
            <person name="Tyler B."/>
            <person name="van West P."/>
            <person name="Dieguez-Uribeondo J."/>
            <person name="de Bruijn I."/>
            <person name="Tripathy S."/>
            <person name="Jiang R."/>
            <person name="Young S.K."/>
            <person name="Zeng Q."/>
            <person name="Gargeya S."/>
            <person name="Fitzgerald M."/>
            <person name="Haas B."/>
            <person name="Abouelleil A."/>
            <person name="Alvarado L."/>
            <person name="Arachchi H.M."/>
            <person name="Berlin A."/>
            <person name="Chapman S.B."/>
            <person name="Goldberg J."/>
            <person name="Griggs A."/>
            <person name="Gujja S."/>
            <person name="Hansen M."/>
            <person name="Howarth C."/>
            <person name="Imamovic A."/>
            <person name="Larimer J."/>
            <person name="McCowen C."/>
            <person name="Montmayeur A."/>
            <person name="Murphy C."/>
            <person name="Neiman D."/>
            <person name="Pearson M."/>
            <person name="Priest M."/>
            <person name="Roberts A."/>
            <person name="Saif S."/>
            <person name="Shea T."/>
            <person name="Sisk P."/>
            <person name="Sykes S."/>
            <person name="Wortman J."/>
            <person name="Nusbaum C."/>
            <person name="Birren B."/>
        </authorList>
    </citation>
    <scope>NUCLEOTIDE SEQUENCE [LARGE SCALE GENOMIC DNA]</scope>
    <source>
        <strain evidence="2 3">VS20</strain>
    </source>
</reference>
<keyword evidence="3" id="KW-1185">Reference proteome</keyword>
<dbReference type="OMA" id="VCADMED"/>
<gene>
    <name evidence="2" type="ORF">SDRG_07578</name>
</gene>
<dbReference type="GO" id="GO:0005829">
    <property type="term" value="C:cytosol"/>
    <property type="evidence" value="ECO:0007669"/>
    <property type="project" value="TreeGrafter"/>
</dbReference>
<dbReference type="GO" id="GO:0006457">
    <property type="term" value="P:protein folding"/>
    <property type="evidence" value="ECO:0007669"/>
    <property type="project" value="TreeGrafter"/>
</dbReference>
<proteinExistence type="predicted"/>
<dbReference type="GO" id="GO:0030544">
    <property type="term" value="F:Hsp70 protein binding"/>
    <property type="evidence" value="ECO:0007669"/>
    <property type="project" value="TreeGrafter"/>
</dbReference>
<feature type="region of interest" description="Disordered" evidence="1">
    <location>
        <begin position="434"/>
        <end position="459"/>
    </location>
</feature>
<dbReference type="InterPro" id="IPR019734">
    <property type="entry name" value="TPR_rpt"/>
</dbReference>
<organism evidence="2 3">
    <name type="scientific">Saprolegnia diclina (strain VS20)</name>
    <dbReference type="NCBI Taxonomy" id="1156394"/>
    <lineage>
        <taxon>Eukaryota</taxon>
        <taxon>Sar</taxon>
        <taxon>Stramenopiles</taxon>
        <taxon>Oomycota</taxon>
        <taxon>Saprolegniomycetes</taxon>
        <taxon>Saprolegniales</taxon>
        <taxon>Saprolegniaceae</taxon>
        <taxon>Saprolegnia</taxon>
    </lineage>
</organism>
<dbReference type="SUPFAM" id="SSF48452">
    <property type="entry name" value="TPR-like"/>
    <property type="match status" value="2"/>
</dbReference>
<dbReference type="GO" id="GO:0051879">
    <property type="term" value="F:Hsp90 protein binding"/>
    <property type="evidence" value="ECO:0007669"/>
    <property type="project" value="TreeGrafter"/>
</dbReference>
<accession>T0QLS8</accession>
<dbReference type="GO" id="GO:0005634">
    <property type="term" value="C:nucleus"/>
    <property type="evidence" value="ECO:0007669"/>
    <property type="project" value="TreeGrafter"/>
</dbReference>
<dbReference type="SMART" id="SM00028">
    <property type="entry name" value="TPR"/>
    <property type="match status" value="5"/>
</dbReference>